<organism evidence="1 2">
    <name type="scientific">Smittium culicis</name>
    <dbReference type="NCBI Taxonomy" id="133412"/>
    <lineage>
        <taxon>Eukaryota</taxon>
        <taxon>Fungi</taxon>
        <taxon>Fungi incertae sedis</taxon>
        <taxon>Zoopagomycota</taxon>
        <taxon>Kickxellomycotina</taxon>
        <taxon>Harpellomycetes</taxon>
        <taxon>Harpellales</taxon>
        <taxon>Legeriomycetaceae</taxon>
        <taxon>Smittium</taxon>
    </lineage>
</organism>
<evidence type="ECO:0000313" key="1">
    <source>
        <dbReference type="EMBL" id="OMJ08395.1"/>
    </source>
</evidence>
<comment type="caution">
    <text evidence="1">The sequence shown here is derived from an EMBL/GenBank/DDBJ whole genome shotgun (WGS) entry which is preliminary data.</text>
</comment>
<dbReference type="EMBL" id="LSSN01005807">
    <property type="protein sequence ID" value="OMJ08395.1"/>
    <property type="molecule type" value="Genomic_DNA"/>
</dbReference>
<sequence length="107" mass="12128">MHIHIHTPWMARWNAPAVKTYIDVMYTDVKSYIVVIPTIVKSNVVIIPTIVSSLAHTKHWHIHIASMIHSDVPSVKHYVFFTSTISHSPLYIAPNITIIAAFSSIRT</sequence>
<protein>
    <submittedName>
        <fullName evidence="1">Uncharacterized protein</fullName>
    </submittedName>
</protein>
<gene>
    <name evidence="1" type="ORF">AYI70_g11576</name>
</gene>
<keyword evidence="2" id="KW-1185">Reference proteome</keyword>
<dbReference type="Proteomes" id="UP000187283">
    <property type="component" value="Unassembled WGS sequence"/>
</dbReference>
<name>A0A1R1X183_9FUNG</name>
<accession>A0A1R1X183</accession>
<dbReference type="AlphaFoldDB" id="A0A1R1X183"/>
<reference evidence="1 2" key="1">
    <citation type="submission" date="2017-01" db="EMBL/GenBank/DDBJ databases">
        <authorList>
            <person name="Mah S.A."/>
            <person name="Swanson W.J."/>
            <person name="Moy G.W."/>
            <person name="Vacquier V.D."/>
        </authorList>
    </citation>
    <scope>NUCLEOTIDE SEQUENCE [LARGE SCALE GENOMIC DNA]</scope>
    <source>
        <strain evidence="1 2">GSMNP</strain>
    </source>
</reference>
<proteinExistence type="predicted"/>
<evidence type="ECO:0000313" key="2">
    <source>
        <dbReference type="Proteomes" id="UP000187283"/>
    </source>
</evidence>